<reference evidence="2 3" key="1">
    <citation type="submission" date="2019-09" db="EMBL/GenBank/DDBJ databases">
        <title>Genome Sequences of Streptomyces kaniharaensis ATCC 21070.</title>
        <authorList>
            <person name="Zhu W."/>
            <person name="De Crecy-Lagard V."/>
            <person name="Richards N.G."/>
        </authorList>
    </citation>
    <scope>NUCLEOTIDE SEQUENCE [LARGE SCALE GENOMIC DNA]</scope>
    <source>
        <strain evidence="2 3">SF-557</strain>
    </source>
</reference>
<evidence type="ECO:0000313" key="2">
    <source>
        <dbReference type="EMBL" id="MQS17208.1"/>
    </source>
</evidence>
<keyword evidence="3" id="KW-1185">Reference proteome</keyword>
<dbReference type="Gene3D" id="3.40.50.300">
    <property type="entry name" value="P-loop containing nucleotide triphosphate hydrolases"/>
    <property type="match status" value="1"/>
</dbReference>
<gene>
    <name evidence="2" type="ORF">F7Q99_34775</name>
</gene>
<dbReference type="AlphaFoldDB" id="A0A6N7L3S3"/>
<protein>
    <recommendedName>
        <fullName evidence="4">FtsK domain-containing protein</fullName>
    </recommendedName>
</protein>
<name>A0A6N7L3S3_9ACTN</name>
<dbReference type="EMBL" id="WBOF01000004">
    <property type="protein sequence ID" value="MQS17208.1"/>
    <property type="molecule type" value="Genomic_DNA"/>
</dbReference>
<evidence type="ECO:0008006" key="4">
    <source>
        <dbReference type="Google" id="ProtNLM"/>
    </source>
</evidence>
<sequence length="735" mass="79042">MSASPASFDESDKEAVDSGPRDDPNEPPLPDRAARAATLTAYVHKIAVRERSVLADGTRHTARQLSRWWNAQDLSPEYLTAFHLNHQHTQWKERRTADLREINTQLKHWKNSSDHQAHRQRALYSREANAVRGETFTPRPPSGADLAATRTARARNRRLGTAVLAAISVALGAQNPAPAAYTAATAALLAGATAWIQGRRPTTLNPPPPRLGFPAPEPAPGVASATQSDTTPYPIARATTADLAAECILRALRAENIPVAEITDVEQQPWGWQSTVRVSKGTPAAIIDKAPDLETLFDLGKGDVIVQPLKNRTACATLLLRQGDMFADLPPAPYLAPKSISITDSSVYGGSANGRPLAFPLAGLMGEVIARSGGGKSTLLRALVDVTTACRDAVTLFLDPSGDGPGPYEDAIRLTSLDPATIERTLLWLHCLAAGRARIRRGLGMGDAWQPSPEHPAVLVFIDEFPKLTELSKLLVASLLLIGRKEGVWIVFAAQGATTAFLGSNLAQQPALKILGPCRDVDVKAALGGGMMDEGWLPHRLNGKSGDDLRQCAQVYIEGAPGMPDDPMIHKIHHITLDEAKRRAAERAEAGLVEIDETSLAAALGAPLPDFVTGAADDRLSEPPTWGELLRLTGATGAPAAAQPAIALHLLGAFAEHGNPPHLTVAQILDHLRQADPERWERWDDREENTRLREVGKALARALRTSGLTLASRRLTDLAGKPTGYRLAELRKALE</sequence>
<dbReference type="RefSeq" id="WP_153469701.1">
    <property type="nucleotide sequence ID" value="NZ_WBOF01000004.1"/>
</dbReference>
<comment type="caution">
    <text evidence="2">The sequence shown here is derived from an EMBL/GenBank/DDBJ whole genome shotgun (WGS) entry which is preliminary data.</text>
</comment>
<feature type="region of interest" description="Disordered" evidence="1">
    <location>
        <begin position="1"/>
        <end position="31"/>
    </location>
</feature>
<dbReference type="OrthoDB" id="3676830at2"/>
<feature type="compositionally biased region" description="Basic and acidic residues" evidence="1">
    <location>
        <begin position="13"/>
        <end position="24"/>
    </location>
</feature>
<dbReference type="Proteomes" id="UP000450000">
    <property type="component" value="Unassembled WGS sequence"/>
</dbReference>
<proteinExistence type="predicted"/>
<organism evidence="2 3">
    <name type="scientific">Streptomyces kaniharaensis</name>
    <dbReference type="NCBI Taxonomy" id="212423"/>
    <lineage>
        <taxon>Bacteria</taxon>
        <taxon>Bacillati</taxon>
        <taxon>Actinomycetota</taxon>
        <taxon>Actinomycetes</taxon>
        <taxon>Kitasatosporales</taxon>
        <taxon>Streptomycetaceae</taxon>
        <taxon>Streptomyces</taxon>
    </lineage>
</organism>
<accession>A0A6N7L3S3</accession>
<dbReference type="SUPFAM" id="SSF52540">
    <property type="entry name" value="P-loop containing nucleoside triphosphate hydrolases"/>
    <property type="match status" value="1"/>
</dbReference>
<evidence type="ECO:0000256" key="1">
    <source>
        <dbReference type="SAM" id="MobiDB-lite"/>
    </source>
</evidence>
<dbReference type="InterPro" id="IPR027417">
    <property type="entry name" value="P-loop_NTPase"/>
</dbReference>
<evidence type="ECO:0000313" key="3">
    <source>
        <dbReference type="Proteomes" id="UP000450000"/>
    </source>
</evidence>